<evidence type="ECO:0000256" key="1">
    <source>
        <dbReference type="ARBA" id="ARBA00001961"/>
    </source>
</evidence>
<gene>
    <name evidence="10" type="primary">LOC101508573</name>
</gene>
<evidence type="ECO:0000256" key="7">
    <source>
        <dbReference type="SAM" id="MobiDB-lite"/>
    </source>
</evidence>
<evidence type="ECO:0000256" key="2">
    <source>
        <dbReference type="ARBA" id="ARBA00022723"/>
    </source>
</evidence>
<dbReference type="InterPro" id="IPR005123">
    <property type="entry name" value="Oxoglu/Fe-dep_dioxygenase_dom"/>
</dbReference>
<dbReference type="GO" id="GO:0051213">
    <property type="term" value="F:dioxygenase activity"/>
    <property type="evidence" value="ECO:0007669"/>
    <property type="project" value="UniProtKB-KW"/>
</dbReference>
<keyword evidence="3" id="KW-0847">Vitamin C</keyword>
<accession>A0A1S2YDQ1</accession>
<sequence length="425" mass="49761">MDKDGENKSKQTSSKCSREHLQRKPFLTENPNFPKCRTSRSMSFHGGSSGRRPTASPSTGKNSVEAGNSSKGKERARLMLNPEKNHKPEKYDDLELDISPWIFSSLERYLPRHLLRAPRDLKVNYMREILHDYAPPSLRYRDQKQREYREKIMSNYLPLHKELYTIDPVAFFVPTFLKAINDNTEQSFRRIMSEPAPGIFTFEMLQPRFCELLISEFENFEKWVNRRTFCVMRPNTMNQYGAVLDDFGLQTMLNKLMEYFICPLSKVFYAEIGGSTLDSHHGFIVECGLHRDVETEFHVDDSEVTLNVCLGRQFTGGELYFRGMRCDKHVHTISRSEEYFDYSHVPGCAVLHHGRHRHGARATISGHRINLLMWCRSSFFREMQKYKRDFSSWCADCNHEKEDKLRSAYDTTRMVLLRREGETNA</sequence>
<proteinExistence type="predicted"/>
<evidence type="ECO:0000256" key="4">
    <source>
        <dbReference type="ARBA" id="ARBA00022964"/>
    </source>
</evidence>
<feature type="domain" description="Fe2OG dioxygenase" evidence="8">
    <location>
        <begin position="259"/>
        <end position="377"/>
    </location>
</feature>
<reference evidence="10" key="2">
    <citation type="submission" date="2025-08" db="UniProtKB">
        <authorList>
            <consortium name="RefSeq"/>
        </authorList>
    </citation>
    <scope>IDENTIFICATION</scope>
    <source>
        <tissue evidence="10">Etiolated seedlings</tissue>
    </source>
</reference>
<dbReference type="GO" id="GO:0005506">
    <property type="term" value="F:iron ion binding"/>
    <property type="evidence" value="ECO:0007669"/>
    <property type="project" value="InterPro"/>
</dbReference>
<dbReference type="InterPro" id="IPR006620">
    <property type="entry name" value="Pro_4_hyd_alph"/>
</dbReference>
<feature type="region of interest" description="Disordered" evidence="7">
    <location>
        <begin position="1"/>
        <end position="75"/>
    </location>
</feature>
<dbReference type="AlphaFoldDB" id="A0A1S2YDQ1"/>
<dbReference type="SMART" id="SM00702">
    <property type="entry name" value="P4Hc"/>
    <property type="match status" value="1"/>
</dbReference>
<evidence type="ECO:0000313" key="9">
    <source>
        <dbReference type="Proteomes" id="UP000087171"/>
    </source>
</evidence>
<dbReference type="eggNOG" id="KOG1971">
    <property type="taxonomic scope" value="Eukaryota"/>
</dbReference>
<dbReference type="Proteomes" id="UP000087171">
    <property type="component" value="Chromosome Ca6"/>
</dbReference>
<keyword evidence="9" id="KW-1185">Reference proteome</keyword>
<reference evidence="9" key="1">
    <citation type="journal article" date="2013" name="Nat. Biotechnol.">
        <title>Draft genome sequence of chickpea (Cicer arietinum) provides a resource for trait improvement.</title>
        <authorList>
            <person name="Varshney R.K."/>
            <person name="Song C."/>
            <person name="Saxena R.K."/>
            <person name="Azam S."/>
            <person name="Yu S."/>
            <person name="Sharpe A.G."/>
            <person name="Cannon S."/>
            <person name="Baek J."/>
            <person name="Rosen B.D."/>
            <person name="Tar'an B."/>
            <person name="Millan T."/>
            <person name="Zhang X."/>
            <person name="Ramsay L.D."/>
            <person name="Iwata A."/>
            <person name="Wang Y."/>
            <person name="Nelson W."/>
            <person name="Farmer A.D."/>
            <person name="Gaur P.M."/>
            <person name="Soderlund C."/>
            <person name="Penmetsa R.V."/>
            <person name="Xu C."/>
            <person name="Bharti A.K."/>
            <person name="He W."/>
            <person name="Winter P."/>
            <person name="Zhao S."/>
            <person name="Hane J.K."/>
            <person name="Carrasquilla-Garcia N."/>
            <person name="Condie J.A."/>
            <person name="Upadhyaya H.D."/>
            <person name="Luo M.C."/>
            <person name="Thudi M."/>
            <person name="Gowda C.L."/>
            <person name="Singh N.P."/>
            <person name="Lichtenzveig J."/>
            <person name="Gali K.K."/>
            <person name="Rubio J."/>
            <person name="Nadarajan N."/>
            <person name="Dolezel J."/>
            <person name="Bansal K.C."/>
            <person name="Xu X."/>
            <person name="Edwards D."/>
            <person name="Zhang G."/>
            <person name="Kahl G."/>
            <person name="Gil J."/>
            <person name="Singh K.B."/>
            <person name="Datta S.K."/>
            <person name="Jackson S.A."/>
            <person name="Wang J."/>
            <person name="Cook D.R."/>
        </authorList>
    </citation>
    <scope>NUCLEOTIDE SEQUENCE [LARGE SCALE GENOMIC DNA]</scope>
    <source>
        <strain evidence="9">cv. CDC Frontier</strain>
    </source>
</reference>
<evidence type="ECO:0000259" key="8">
    <source>
        <dbReference type="PROSITE" id="PS51471"/>
    </source>
</evidence>
<dbReference type="PaxDb" id="3827-XP_004503313.1"/>
<dbReference type="KEGG" id="cam:101508573"/>
<dbReference type="PANTHER" id="PTHR24014">
    <property type="entry name" value="2-OXOGLUTARATE AND IRON-DEPENDENT OXYGENASE DOMAIN-CONTAINING PROTEIN 2"/>
    <property type="match status" value="1"/>
</dbReference>
<evidence type="ECO:0000313" key="10">
    <source>
        <dbReference type="RefSeq" id="XP_004503313.2"/>
    </source>
</evidence>
<evidence type="ECO:0000256" key="3">
    <source>
        <dbReference type="ARBA" id="ARBA00022896"/>
    </source>
</evidence>
<dbReference type="Pfam" id="PF25238">
    <property type="entry name" value="OGFOD2-like"/>
    <property type="match status" value="1"/>
</dbReference>
<keyword evidence="2" id="KW-0479">Metal-binding</keyword>
<organism evidence="9 10">
    <name type="scientific">Cicer arietinum</name>
    <name type="common">Chickpea</name>
    <name type="synonym">Garbanzo</name>
    <dbReference type="NCBI Taxonomy" id="3827"/>
    <lineage>
        <taxon>Eukaryota</taxon>
        <taxon>Viridiplantae</taxon>
        <taxon>Streptophyta</taxon>
        <taxon>Embryophyta</taxon>
        <taxon>Tracheophyta</taxon>
        <taxon>Spermatophyta</taxon>
        <taxon>Magnoliopsida</taxon>
        <taxon>eudicotyledons</taxon>
        <taxon>Gunneridae</taxon>
        <taxon>Pentapetalae</taxon>
        <taxon>rosids</taxon>
        <taxon>fabids</taxon>
        <taxon>Fabales</taxon>
        <taxon>Fabaceae</taxon>
        <taxon>Papilionoideae</taxon>
        <taxon>50 kb inversion clade</taxon>
        <taxon>NPAAA clade</taxon>
        <taxon>Hologalegina</taxon>
        <taxon>IRL clade</taxon>
        <taxon>Cicereae</taxon>
        <taxon>Cicer</taxon>
    </lineage>
</organism>
<evidence type="ECO:0000256" key="6">
    <source>
        <dbReference type="ARBA" id="ARBA00023004"/>
    </source>
</evidence>
<evidence type="ECO:0000256" key="5">
    <source>
        <dbReference type="ARBA" id="ARBA00023002"/>
    </source>
</evidence>
<dbReference type="RefSeq" id="XP_004503313.2">
    <property type="nucleotide sequence ID" value="XM_004503256.3"/>
</dbReference>
<dbReference type="GeneID" id="101508573"/>
<keyword evidence="6" id="KW-0408">Iron</keyword>
<dbReference type="PANTHER" id="PTHR24014:SF4">
    <property type="entry name" value="2-OXOGLUTARATE AND IRON-DEPENDENT OXYGENASE DOMAIN-CONTAINING PROTEIN 2"/>
    <property type="match status" value="1"/>
</dbReference>
<dbReference type="PROSITE" id="PS51471">
    <property type="entry name" value="FE2OG_OXY"/>
    <property type="match status" value="1"/>
</dbReference>
<dbReference type="GO" id="GO:0031418">
    <property type="term" value="F:L-ascorbic acid binding"/>
    <property type="evidence" value="ECO:0007669"/>
    <property type="project" value="UniProtKB-KW"/>
</dbReference>
<keyword evidence="4" id="KW-0223">Dioxygenase</keyword>
<dbReference type="OrthoDB" id="1736837at2759"/>
<protein>
    <submittedName>
        <fullName evidence="10">Uncharacterized PKHD-type hydroxylase At1g22950-like isoform X1</fullName>
    </submittedName>
</protein>
<name>A0A1S2YDQ1_CICAR</name>
<dbReference type="GO" id="GO:0016705">
    <property type="term" value="F:oxidoreductase activity, acting on paired donors, with incorporation or reduction of molecular oxygen"/>
    <property type="evidence" value="ECO:0007669"/>
    <property type="project" value="InterPro"/>
</dbReference>
<dbReference type="Gene3D" id="2.60.120.620">
    <property type="entry name" value="q2cbj1_9rhob like domain"/>
    <property type="match status" value="1"/>
</dbReference>
<comment type="cofactor">
    <cofactor evidence="1">
        <name>L-ascorbate</name>
        <dbReference type="ChEBI" id="CHEBI:38290"/>
    </cofactor>
</comment>
<keyword evidence="5" id="KW-0560">Oxidoreductase</keyword>
<feature type="compositionally biased region" description="Polar residues" evidence="7">
    <location>
        <begin position="55"/>
        <end position="70"/>
    </location>
</feature>